<gene>
    <name evidence="1" type="ORF">AEK19_MT1015</name>
</gene>
<sequence length="103" mass="11656">MVSISLLYEPRRETICFPCLGISSLVFSFYSKRMRAKLLVFEPAPSLVFWNHICKVPGSLSLRKRGYGFELYLSFISEGNNIRLVNQSVGVCALHSIHPCCLV</sequence>
<accession>A0A1Y0B1G7</accession>
<geneLocation type="mitochondrion" evidence="1"/>
<keyword evidence="1" id="KW-0496">Mitochondrion</keyword>
<organism evidence="1">
    <name type="scientific">Utricularia reniformis</name>
    <dbReference type="NCBI Taxonomy" id="192314"/>
    <lineage>
        <taxon>Eukaryota</taxon>
        <taxon>Viridiplantae</taxon>
        <taxon>Streptophyta</taxon>
        <taxon>Embryophyta</taxon>
        <taxon>Tracheophyta</taxon>
        <taxon>Spermatophyta</taxon>
        <taxon>Magnoliopsida</taxon>
        <taxon>eudicotyledons</taxon>
        <taxon>Gunneridae</taxon>
        <taxon>Pentapetalae</taxon>
        <taxon>asterids</taxon>
        <taxon>lamiids</taxon>
        <taxon>Lamiales</taxon>
        <taxon>Lentibulariaceae</taxon>
        <taxon>Utricularia</taxon>
    </lineage>
</organism>
<name>A0A1Y0B1G7_9LAMI</name>
<evidence type="ECO:0000313" key="1">
    <source>
        <dbReference type="EMBL" id="ART31237.1"/>
    </source>
</evidence>
<reference evidence="1" key="1">
    <citation type="submission" date="2017-03" db="EMBL/GenBank/DDBJ databases">
        <title>The mitochondrial genome of the carnivorous plant Utricularia reniformis (Lentibulariaceae): structure, comparative analysis and evolutionary landmarks.</title>
        <authorList>
            <person name="Silva S.R."/>
            <person name="Alvarenga D.O."/>
            <person name="Michael T.P."/>
            <person name="Miranda V.F.O."/>
            <person name="Varani A.M."/>
        </authorList>
    </citation>
    <scope>NUCLEOTIDE SEQUENCE</scope>
</reference>
<protein>
    <submittedName>
        <fullName evidence="1">Uncharacterized protein</fullName>
    </submittedName>
</protein>
<dbReference type="AlphaFoldDB" id="A0A1Y0B1G7"/>
<dbReference type="EMBL" id="KY774314">
    <property type="protein sequence ID" value="ART31237.1"/>
    <property type="molecule type" value="Genomic_DNA"/>
</dbReference>
<proteinExistence type="predicted"/>